<accession>A0ABY8M4L1</accession>
<reference evidence="1 2" key="1">
    <citation type="submission" date="2023-04" db="EMBL/GenBank/DDBJ databases">
        <title>Neorhizobium petrolearium OS53, complete genome.</title>
        <authorList>
            <person name="Yu T."/>
        </authorList>
    </citation>
    <scope>NUCLEOTIDE SEQUENCE [LARGE SCALE GENOMIC DNA]</scope>
    <source>
        <strain evidence="1 2">OS53</strain>
    </source>
</reference>
<dbReference type="Proteomes" id="UP001227095">
    <property type="component" value="Chromosome"/>
</dbReference>
<evidence type="ECO:0000313" key="1">
    <source>
        <dbReference type="EMBL" id="WGI68649.1"/>
    </source>
</evidence>
<proteinExistence type="predicted"/>
<name>A0ABY8M4L1_9HYPH</name>
<evidence type="ECO:0000313" key="2">
    <source>
        <dbReference type="Proteomes" id="UP001227095"/>
    </source>
</evidence>
<keyword evidence="2" id="KW-1185">Reference proteome</keyword>
<dbReference type="RefSeq" id="WP_227701810.1">
    <property type="nucleotide sequence ID" value="NZ_CP123000.1"/>
</dbReference>
<sequence length="184" mass="21169">MNALPPLTDREREKLKLDKLRGIADRLTGDQWNMEADEEGIHLFALRSTGEEVKILTMHHEALPDEQELVAGALDHLFFFLGFVGRAVQRVRELQAQLDGLIGKKRAENFGFQAKQLCENRRFWNFLESRGIEGLINSPLSAETRMKGMLGISSKAELNSDQAARGRFLKLRADFYRWQREGRR</sequence>
<protein>
    <submittedName>
        <fullName evidence="1">Uncharacterized protein</fullName>
    </submittedName>
</protein>
<dbReference type="EMBL" id="CP123000">
    <property type="protein sequence ID" value="WGI68649.1"/>
    <property type="molecule type" value="Genomic_DNA"/>
</dbReference>
<organism evidence="1 2">
    <name type="scientific">Neorhizobium petrolearium</name>
    <dbReference type="NCBI Taxonomy" id="515361"/>
    <lineage>
        <taxon>Bacteria</taxon>
        <taxon>Pseudomonadati</taxon>
        <taxon>Pseudomonadota</taxon>
        <taxon>Alphaproteobacteria</taxon>
        <taxon>Hyphomicrobiales</taxon>
        <taxon>Rhizobiaceae</taxon>
        <taxon>Rhizobium/Agrobacterium group</taxon>
        <taxon>Neorhizobium</taxon>
    </lineage>
</organism>
<gene>
    <name evidence="1" type="ORF">QEO92_00680</name>
</gene>